<dbReference type="InterPro" id="IPR041492">
    <property type="entry name" value="HAD_2"/>
</dbReference>
<dbReference type="InterPro" id="IPR036412">
    <property type="entry name" value="HAD-like_sf"/>
</dbReference>
<sequence>MFDIDGTLVESYDFDTECFQAAVKDVVGISVGPDWGRFRHVTDAGILSEIIEEVGLQRERERIFFDVKAQFVRRVEEYISRHELSPICGAVEFLSRLVKRQDVAIAFATGGWAETARMKLDAVGISLPGIAMASSSDHYSRTEIMRVAEMRASTGSYDSKTYFGDGPWDWRASEALGYNFISVGSRIHAAQSIGDYTESDKAFRFIGLK</sequence>
<accession>W6JQR1</accession>
<dbReference type="Gene3D" id="3.40.50.1000">
    <property type="entry name" value="HAD superfamily/HAD-like"/>
    <property type="match status" value="1"/>
</dbReference>
<dbReference type="SUPFAM" id="SSF56784">
    <property type="entry name" value="HAD-like"/>
    <property type="match status" value="1"/>
</dbReference>
<dbReference type="InterPro" id="IPR023198">
    <property type="entry name" value="PGP-like_dom2"/>
</dbReference>
<name>W6JQR1_9GAMM</name>
<dbReference type="EMBL" id="HE664023">
    <property type="protein sequence ID" value="CCG06117.1"/>
    <property type="molecule type" value="Genomic_DNA"/>
</dbReference>
<reference evidence="1" key="1">
    <citation type="submission" date="2012-02" db="EMBL/GenBank/DDBJ databases">
        <title>Chejuenolide biosynthetic gene cluster.</title>
        <authorList>
            <person name="Han J.W."/>
            <person name="Ng B.G."/>
            <person name="Kim B.S."/>
        </authorList>
    </citation>
    <scope>NUCLEOTIDE SEQUENCE</scope>
    <source>
        <strain evidence="1">MB-1084</strain>
    </source>
</reference>
<organism evidence="1">
    <name type="scientific">Hahella chejuensis</name>
    <dbReference type="NCBI Taxonomy" id="158327"/>
    <lineage>
        <taxon>Bacteria</taxon>
        <taxon>Pseudomonadati</taxon>
        <taxon>Pseudomonadota</taxon>
        <taxon>Gammaproteobacteria</taxon>
        <taxon>Oceanospirillales</taxon>
        <taxon>Hahellaceae</taxon>
        <taxon>Hahella</taxon>
    </lineage>
</organism>
<proteinExistence type="predicted"/>
<protein>
    <submittedName>
        <fullName evidence="1">Putative haloacid dehalogenase</fullName>
    </submittedName>
</protein>
<dbReference type="InterPro" id="IPR023214">
    <property type="entry name" value="HAD_sf"/>
</dbReference>
<evidence type="ECO:0000313" key="1">
    <source>
        <dbReference type="EMBL" id="CCG06117.1"/>
    </source>
</evidence>
<dbReference type="Pfam" id="PF13419">
    <property type="entry name" value="HAD_2"/>
    <property type="match status" value="1"/>
</dbReference>
<dbReference type="AlphaFoldDB" id="W6JQR1"/>
<dbReference type="Gene3D" id="1.10.150.240">
    <property type="entry name" value="Putative phosphatase, domain 2"/>
    <property type="match status" value="1"/>
</dbReference>